<dbReference type="SUPFAM" id="SSF46785">
    <property type="entry name" value="Winged helix' DNA-binding domain"/>
    <property type="match status" value="1"/>
</dbReference>
<dbReference type="InterPro" id="IPR036390">
    <property type="entry name" value="WH_DNA-bd_sf"/>
</dbReference>
<reference evidence="5 6" key="1">
    <citation type="submission" date="2015-09" db="EMBL/GenBank/DDBJ databases">
        <authorList>
            <consortium name="Pathogen Informatics"/>
            <person name="Wu L."/>
            <person name="Ma J."/>
        </authorList>
    </citation>
    <scope>NUCLEOTIDE SEQUENCE [LARGE SCALE GENOMIC DNA]</scope>
    <source>
        <strain evidence="5 6">2789STDY5834858</strain>
    </source>
</reference>
<feature type="domain" description="HTH marR-type" evidence="4">
    <location>
        <begin position="2"/>
        <end position="134"/>
    </location>
</feature>
<dbReference type="Gene3D" id="1.10.10.10">
    <property type="entry name" value="Winged helix-like DNA-binding domain superfamily/Winged helix DNA-binding domain"/>
    <property type="match status" value="1"/>
</dbReference>
<dbReference type="InterPro" id="IPR036388">
    <property type="entry name" value="WH-like_DNA-bd_sf"/>
</dbReference>
<dbReference type="PANTHER" id="PTHR42756:SF1">
    <property type="entry name" value="TRANSCRIPTIONAL REPRESSOR OF EMRAB OPERON"/>
    <property type="match status" value="1"/>
</dbReference>
<comment type="caution">
    <text evidence="5">The sequence shown here is derived from an EMBL/GenBank/DDBJ whole genome shotgun (WGS) entry which is preliminary data.</text>
</comment>
<evidence type="ECO:0000256" key="1">
    <source>
        <dbReference type="ARBA" id="ARBA00023015"/>
    </source>
</evidence>
<dbReference type="PANTHER" id="PTHR42756">
    <property type="entry name" value="TRANSCRIPTIONAL REGULATOR, MARR"/>
    <property type="match status" value="1"/>
</dbReference>
<evidence type="ECO:0000256" key="3">
    <source>
        <dbReference type="ARBA" id="ARBA00023163"/>
    </source>
</evidence>
<evidence type="ECO:0000259" key="4">
    <source>
        <dbReference type="PROSITE" id="PS50995"/>
    </source>
</evidence>
<organism evidence="5 6">
    <name type="scientific">Sarcina ventriculi</name>
    <name type="common">Clostridium ventriculi</name>
    <dbReference type="NCBI Taxonomy" id="1267"/>
    <lineage>
        <taxon>Bacteria</taxon>
        <taxon>Bacillati</taxon>
        <taxon>Bacillota</taxon>
        <taxon>Clostridia</taxon>
        <taxon>Eubacteriales</taxon>
        <taxon>Clostridiaceae</taxon>
        <taxon>Sarcina</taxon>
    </lineage>
</organism>
<gene>
    <name evidence="5" type="ORF">ERS852473_01817</name>
</gene>
<sequence>MEFSMGRNLSFIYRSYHKYMNKVLKDLNVCAGEFPILLALSKREGLGQNELSRVVRMNKSLVSRHMQTLSAKGFINIEQKKESNNKNILSLSNDGKKLIPKIITAKNNWEEEVLKDFTTKEKECFFNMLNKLVDISYNIVQNNT</sequence>
<dbReference type="SMART" id="SM00347">
    <property type="entry name" value="HTH_MARR"/>
    <property type="match status" value="1"/>
</dbReference>
<accession>A0ABP2ARB4</accession>
<evidence type="ECO:0000313" key="6">
    <source>
        <dbReference type="Proteomes" id="UP000095488"/>
    </source>
</evidence>
<keyword evidence="6" id="KW-1185">Reference proteome</keyword>
<dbReference type="GO" id="GO:0003677">
    <property type="term" value="F:DNA binding"/>
    <property type="evidence" value="ECO:0007669"/>
    <property type="project" value="UniProtKB-KW"/>
</dbReference>
<dbReference type="Pfam" id="PF13601">
    <property type="entry name" value="HTH_34"/>
    <property type="match status" value="1"/>
</dbReference>
<dbReference type="PRINTS" id="PR00598">
    <property type="entry name" value="HTHMARR"/>
</dbReference>
<dbReference type="InterPro" id="IPR027395">
    <property type="entry name" value="WH_DNA-bd_dom"/>
</dbReference>
<evidence type="ECO:0000313" key="5">
    <source>
        <dbReference type="EMBL" id="CUO07518.1"/>
    </source>
</evidence>
<dbReference type="Proteomes" id="UP000095488">
    <property type="component" value="Unassembled WGS sequence"/>
</dbReference>
<keyword evidence="2 5" id="KW-0238">DNA-binding</keyword>
<dbReference type="EMBL" id="CYZR01000006">
    <property type="protein sequence ID" value="CUO07518.1"/>
    <property type="molecule type" value="Genomic_DNA"/>
</dbReference>
<keyword evidence="3" id="KW-0804">Transcription</keyword>
<dbReference type="PROSITE" id="PS50995">
    <property type="entry name" value="HTH_MARR_2"/>
    <property type="match status" value="1"/>
</dbReference>
<dbReference type="InterPro" id="IPR000835">
    <property type="entry name" value="HTH_MarR-typ"/>
</dbReference>
<keyword evidence="1" id="KW-0805">Transcription regulation</keyword>
<protein>
    <submittedName>
        <fullName evidence="5">DNA-binding transcriptional regulator KdgR</fullName>
    </submittedName>
</protein>
<dbReference type="RefSeq" id="WP_055259686.1">
    <property type="nucleotide sequence ID" value="NZ_CABIXL010000006.1"/>
</dbReference>
<name>A0ABP2ARB4_SARVE</name>
<proteinExistence type="predicted"/>
<evidence type="ECO:0000256" key="2">
    <source>
        <dbReference type="ARBA" id="ARBA00023125"/>
    </source>
</evidence>